<name>A0A0G0QDX2_9BACT</name>
<feature type="transmembrane region" description="Helical" evidence="1">
    <location>
        <begin position="12"/>
        <end position="32"/>
    </location>
</feature>
<sequence length="205" mass="23701">MKKIKRRWLATTLKIFAVCMAISFVWSLVSFFRPGDKFVGSPPSQGLHRNNMDLSYHGAWWGKYGKQFRTHSYTDFFGPSLFAAPIIHYFSGWDVYGNICVEAKIIDLQISDDDGDILIPLLLEPKDIHYGWRKSHPKDKSNGRNWILVEIDDPIRDNFPILPDLGVGDKVKICGRWVYDRAHDHNEIHPANWVEIKSFAEAIKK</sequence>
<gene>
    <name evidence="2" type="ORF">UT67_C0001G0021</name>
</gene>
<comment type="caution">
    <text evidence="2">The sequence shown here is derived from an EMBL/GenBank/DDBJ whole genome shotgun (WGS) entry which is preliminary data.</text>
</comment>
<reference evidence="2 3" key="1">
    <citation type="journal article" date="2015" name="Nature">
        <title>rRNA introns, odd ribosomes, and small enigmatic genomes across a large radiation of phyla.</title>
        <authorList>
            <person name="Brown C.T."/>
            <person name="Hug L.A."/>
            <person name="Thomas B.C."/>
            <person name="Sharon I."/>
            <person name="Castelle C.J."/>
            <person name="Singh A."/>
            <person name="Wilkins M.J."/>
            <person name="Williams K.H."/>
            <person name="Banfield J.F."/>
        </authorList>
    </citation>
    <scope>NUCLEOTIDE SEQUENCE [LARGE SCALE GENOMIC DNA]</scope>
</reference>
<evidence type="ECO:0000256" key="1">
    <source>
        <dbReference type="SAM" id="Phobius"/>
    </source>
</evidence>
<accession>A0A0G0QDX2</accession>
<protein>
    <submittedName>
        <fullName evidence="2">Uncharacterized protein</fullName>
    </submittedName>
</protein>
<evidence type="ECO:0000313" key="2">
    <source>
        <dbReference type="EMBL" id="KKR35516.1"/>
    </source>
</evidence>
<dbReference type="Proteomes" id="UP000034855">
    <property type="component" value="Unassembled WGS sequence"/>
</dbReference>
<keyword evidence="1" id="KW-0472">Membrane</keyword>
<organism evidence="2 3">
    <name type="scientific">Candidatus Magasanikbacteria bacterium GW2011_GWA2_40_10</name>
    <dbReference type="NCBI Taxonomy" id="1619037"/>
    <lineage>
        <taxon>Bacteria</taxon>
        <taxon>Candidatus Magasanikiibacteriota</taxon>
    </lineage>
</organism>
<keyword evidence="1" id="KW-1133">Transmembrane helix</keyword>
<dbReference type="EMBL" id="LBXR01000001">
    <property type="protein sequence ID" value="KKR35516.1"/>
    <property type="molecule type" value="Genomic_DNA"/>
</dbReference>
<dbReference type="AlphaFoldDB" id="A0A0G0QDX2"/>
<proteinExistence type="predicted"/>
<evidence type="ECO:0000313" key="3">
    <source>
        <dbReference type="Proteomes" id="UP000034855"/>
    </source>
</evidence>
<keyword evidence="1" id="KW-0812">Transmembrane</keyword>